<comment type="caution">
    <text evidence="1">The sequence shown here is derived from an EMBL/GenBank/DDBJ whole genome shotgun (WGS) entry which is preliminary data.</text>
</comment>
<sequence length="46" mass="4929">MICPSFGFLSPSISRNKVVLPQPLGAISKTFSPSFTSKDTSLKISL</sequence>
<dbReference type="Proteomes" id="UP000004069">
    <property type="component" value="Unassembled WGS sequence"/>
</dbReference>
<proteinExistence type="predicted"/>
<name>D4YTL3_9LACO</name>
<gene>
    <name evidence="1" type="ORF">HMPREF0493_0874</name>
</gene>
<accession>D4YTL3</accession>
<reference evidence="1 2" key="1">
    <citation type="submission" date="2010-04" db="EMBL/GenBank/DDBJ databases">
        <authorList>
            <person name="Muzny D."/>
            <person name="Qin X."/>
            <person name="Deng J."/>
            <person name="Jiang H."/>
            <person name="Liu Y."/>
            <person name="Qu J."/>
            <person name="Song X.-Z."/>
            <person name="Zhang L."/>
            <person name="Thornton R."/>
            <person name="Coyle M."/>
            <person name="Francisco L."/>
            <person name="Jackson L."/>
            <person name="Javaid M."/>
            <person name="Korchina V."/>
            <person name="Kovar C."/>
            <person name="Mata R."/>
            <person name="Mathew T."/>
            <person name="Ngo R."/>
            <person name="Nguyen L."/>
            <person name="Nguyen N."/>
            <person name="Okwuonu G."/>
            <person name="Ongeri F."/>
            <person name="Pham C."/>
            <person name="Simmons D."/>
            <person name="Wilczek-Boney K."/>
            <person name="Hale W."/>
            <person name="Jakkamsetti A."/>
            <person name="Pham P."/>
            <person name="Ruth R."/>
            <person name="San Lucas F."/>
            <person name="Warren J."/>
            <person name="Zhang J."/>
            <person name="Zhao Z."/>
            <person name="Zhou C."/>
            <person name="Zhu D."/>
            <person name="Lee S."/>
            <person name="Bess C."/>
            <person name="Blankenburg K."/>
            <person name="Forbes L."/>
            <person name="Fu Q."/>
            <person name="Gubbala S."/>
            <person name="Hirani K."/>
            <person name="Jayaseelan J.C."/>
            <person name="Lara F."/>
            <person name="Munidasa M."/>
            <person name="Palculict T."/>
            <person name="Patil S."/>
            <person name="Pu L.-L."/>
            <person name="Saada N."/>
            <person name="Tang L."/>
            <person name="Weissenberger G."/>
            <person name="Zhu Y."/>
            <person name="Hemphill L."/>
            <person name="Shang Y."/>
            <person name="Youmans B."/>
            <person name="Ayvaz T."/>
            <person name="Ross M."/>
            <person name="Santibanez J."/>
            <person name="Aqrawi P."/>
            <person name="Gross S."/>
            <person name="Joshi V."/>
            <person name="Fowler G."/>
            <person name="Nazareth L."/>
            <person name="Reid J."/>
            <person name="Worley K."/>
            <person name="Petrosino J."/>
            <person name="Highlander S."/>
            <person name="Gibbs R."/>
        </authorList>
    </citation>
    <scope>NUCLEOTIDE SEQUENCE [LARGE SCALE GENOMIC DNA]</scope>
    <source>
        <strain evidence="1 2">DSM 11664</strain>
    </source>
</reference>
<dbReference type="EMBL" id="ADNY01000031">
    <property type="protein sequence ID" value="EFG55479.1"/>
    <property type="molecule type" value="Genomic_DNA"/>
</dbReference>
<protein>
    <submittedName>
        <fullName evidence="1">Uncharacterized protein</fullName>
    </submittedName>
</protein>
<evidence type="ECO:0000313" key="1">
    <source>
        <dbReference type="EMBL" id="EFG55479.1"/>
    </source>
</evidence>
<dbReference type="AlphaFoldDB" id="D4YTL3"/>
<evidence type="ECO:0000313" key="2">
    <source>
        <dbReference type="Proteomes" id="UP000004069"/>
    </source>
</evidence>
<keyword evidence="2" id="KW-1185">Reference proteome</keyword>
<organism evidence="1 2">
    <name type="scientific">Lactobacillus amylolyticus DSM 11664</name>
    <dbReference type="NCBI Taxonomy" id="585524"/>
    <lineage>
        <taxon>Bacteria</taxon>
        <taxon>Bacillati</taxon>
        <taxon>Bacillota</taxon>
        <taxon>Bacilli</taxon>
        <taxon>Lactobacillales</taxon>
        <taxon>Lactobacillaceae</taxon>
        <taxon>Lactobacillus</taxon>
    </lineage>
</organism>